<dbReference type="Gene3D" id="3.40.30.10">
    <property type="entry name" value="Glutaredoxin"/>
    <property type="match status" value="1"/>
</dbReference>
<dbReference type="EMBL" id="AAOW01000032">
    <property type="protein sequence ID" value="EAR59783.1"/>
    <property type="molecule type" value="Genomic_DNA"/>
</dbReference>
<dbReference type="NCBIfam" id="NF008107">
    <property type="entry name" value="PRK10853.1"/>
    <property type="match status" value="1"/>
</dbReference>
<dbReference type="InterPro" id="IPR006660">
    <property type="entry name" value="Arsenate_reductase-like"/>
</dbReference>
<reference evidence="3 4" key="1">
    <citation type="submission" date="2006-02" db="EMBL/GenBank/DDBJ databases">
        <authorList>
            <person name="Pinhassi J."/>
            <person name="Pedros-Alio C."/>
            <person name="Ferriera S."/>
            <person name="Johnson J."/>
            <person name="Kravitz S."/>
            <person name="Halpern A."/>
            <person name="Remington K."/>
            <person name="Beeson K."/>
            <person name="Tran B."/>
            <person name="Rogers Y.-H."/>
            <person name="Friedman R."/>
            <person name="Venter J.C."/>
        </authorList>
    </citation>
    <scope>NUCLEOTIDE SEQUENCE [LARGE SCALE GENOMIC DNA]</scope>
    <source>
        <strain evidence="3 4">MED92</strain>
    </source>
</reference>
<gene>
    <name evidence="3" type="ORF">MED92_08475</name>
</gene>
<dbReference type="PANTHER" id="PTHR30041">
    <property type="entry name" value="ARSENATE REDUCTASE"/>
    <property type="match status" value="1"/>
</dbReference>
<dbReference type="PROSITE" id="PS51353">
    <property type="entry name" value="ARSC"/>
    <property type="match status" value="1"/>
</dbReference>
<dbReference type="PANTHER" id="PTHR30041:SF8">
    <property type="entry name" value="PROTEIN YFFB"/>
    <property type="match status" value="1"/>
</dbReference>
<protein>
    <submittedName>
        <fullName evidence="3">Arsenate reductase</fullName>
    </submittedName>
</protein>
<accession>A0A7U8C1L3</accession>
<evidence type="ECO:0000313" key="4">
    <source>
        <dbReference type="Proteomes" id="UP000002171"/>
    </source>
</evidence>
<comment type="similarity">
    <text evidence="1 2">Belongs to the ArsC family.</text>
</comment>
<dbReference type="InterPro" id="IPR036249">
    <property type="entry name" value="Thioredoxin-like_sf"/>
</dbReference>
<keyword evidence="4" id="KW-1185">Reference proteome</keyword>
<name>A0A7U8C1L3_NEPCE</name>
<dbReference type="NCBIfam" id="TIGR01617">
    <property type="entry name" value="arsC_related"/>
    <property type="match status" value="1"/>
</dbReference>
<dbReference type="OrthoDB" id="9803749at2"/>
<dbReference type="SUPFAM" id="SSF52833">
    <property type="entry name" value="Thioredoxin-like"/>
    <property type="match status" value="1"/>
</dbReference>
<organism evidence="3 4">
    <name type="scientific">Neptuniibacter caesariensis</name>
    <dbReference type="NCBI Taxonomy" id="207954"/>
    <lineage>
        <taxon>Bacteria</taxon>
        <taxon>Pseudomonadati</taxon>
        <taxon>Pseudomonadota</taxon>
        <taxon>Gammaproteobacteria</taxon>
        <taxon>Oceanospirillales</taxon>
        <taxon>Oceanospirillaceae</taxon>
        <taxon>Neptuniibacter</taxon>
    </lineage>
</organism>
<evidence type="ECO:0000256" key="1">
    <source>
        <dbReference type="ARBA" id="ARBA00007198"/>
    </source>
</evidence>
<dbReference type="CDD" id="cd03035">
    <property type="entry name" value="ArsC_Yffb"/>
    <property type="match status" value="1"/>
</dbReference>
<evidence type="ECO:0000313" key="3">
    <source>
        <dbReference type="EMBL" id="EAR59783.1"/>
    </source>
</evidence>
<evidence type="ECO:0000256" key="2">
    <source>
        <dbReference type="PROSITE-ProRule" id="PRU01282"/>
    </source>
</evidence>
<dbReference type="InterPro" id="IPR006504">
    <property type="entry name" value="Tscrpt_reg_Spx/MgsR"/>
</dbReference>
<dbReference type="AlphaFoldDB" id="A0A7U8C1L3"/>
<dbReference type="RefSeq" id="WP_007022156.1">
    <property type="nucleotide sequence ID" value="NZ_CH724126.1"/>
</dbReference>
<proteinExistence type="inferred from homology"/>
<dbReference type="Proteomes" id="UP000002171">
    <property type="component" value="Unassembled WGS sequence"/>
</dbReference>
<dbReference type="Pfam" id="PF03960">
    <property type="entry name" value="ArsC"/>
    <property type="match status" value="1"/>
</dbReference>
<comment type="caution">
    <text evidence="3">The sequence shown here is derived from an EMBL/GenBank/DDBJ whole genome shotgun (WGS) entry which is preliminary data.</text>
</comment>
<sequence>MITMYGIPNCDTIKKAKKWLEANNLEYSFHDYRKDGLSEEQLTGWVNELGWELLLNKRGTTWRQQSDEVKNNIDETSAIKLMLEHPAMIKRPLLDTGSVRKVGFKDTEYAELFA</sequence>